<dbReference type="GO" id="GO:0008289">
    <property type="term" value="F:lipid binding"/>
    <property type="evidence" value="ECO:0007669"/>
    <property type="project" value="InterPro"/>
</dbReference>
<organism evidence="2 3">
    <name type="scientific">Pristionchus entomophagus</name>
    <dbReference type="NCBI Taxonomy" id="358040"/>
    <lineage>
        <taxon>Eukaryota</taxon>
        <taxon>Metazoa</taxon>
        <taxon>Ecdysozoa</taxon>
        <taxon>Nematoda</taxon>
        <taxon>Chromadorea</taxon>
        <taxon>Rhabditida</taxon>
        <taxon>Rhabditina</taxon>
        <taxon>Diplogasteromorpha</taxon>
        <taxon>Diplogasteroidea</taxon>
        <taxon>Neodiplogasteridae</taxon>
        <taxon>Pristionchus</taxon>
    </lineage>
</organism>
<name>A0AAV5TJD5_9BILA</name>
<dbReference type="Pfam" id="PF01852">
    <property type="entry name" value="START"/>
    <property type="match status" value="1"/>
</dbReference>
<dbReference type="Gene3D" id="3.30.530.20">
    <property type="match status" value="1"/>
</dbReference>
<comment type="caution">
    <text evidence="2">The sequence shown here is derived from an EMBL/GenBank/DDBJ whole genome shotgun (WGS) entry which is preliminary data.</text>
</comment>
<dbReference type="AlphaFoldDB" id="A0AAV5TJD5"/>
<dbReference type="InterPro" id="IPR023393">
    <property type="entry name" value="START-like_dom_sf"/>
</dbReference>
<accession>A0AAV5TJD5</accession>
<dbReference type="PANTHER" id="PTHR46121">
    <property type="entry name" value="STEROIDOGENIC ACUTE REGULATORY PROTEIN-LIKE"/>
    <property type="match status" value="1"/>
</dbReference>
<feature type="domain" description="START" evidence="1">
    <location>
        <begin position="86"/>
        <end position="232"/>
    </location>
</feature>
<reference evidence="2" key="1">
    <citation type="submission" date="2023-10" db="EMBL/GenBank/DDBJ databases">
        <title>Genome assembly of Pristionchus species.</title>
        <authorList>
            <person name="Yoshida K."/>
            <person name="Sommer R.J."/>
        </authorList>
    </citation>
    <scope>NUCLEOTIDE SEQUENCE</scope>
    <source>
        <strain evidence="2">RS0144</strain>
    </source>
</reference>
<sequence>MVATINISPNDDKLPAKCAKYSEAFTTAKVAMEQAIEMLNASDFDSKASWKLDCKSDEATVHYKDLPDGRYFAGRTKLGISAKDAINHFYNDVETAHEWNENIKSGKKLHKLTDNIDIVKMSNNDILIIKSRDFLAARCIREYKEGCWILAARSVELEEMPETKDAVRAFVHLGMSRAVPDPEDPEHSCIFDNVANMDLKGMLFRSVVNQVTGRIVLKDLEIIRNHCTNVLRKKLYTNV</sequence>
<dbReference type="EMBL" id="BTSX01000004">
    <property type="protein sequence ID" value="GMS94406.1"/>
    <property type="molecule type" value="Genomic_DNA"/>
</dbReference>
<dbReference type="GO" id="GO:0005789">
    <property type="term" value="C:endoplasmic reticulum membrane"/>
    <property type="evidence" value="ECO:0007669"/>
    <property type="project" value="TreeGrafter"/>
</dbReference>
<dbReference type="GO" id="GO:0099044">
    <property type="term" value="P:vesicle tethering to endoplasmic reticulum"/>
    <property type="evidence" value="ECO:0007669"/>
    <property type="project" value="TreeGrafter"/>
</dbReference>
<dbReference type="GO" id="GO:0140284">
    <property type="term" value="C:endoplasmic reticulum-endosome membrane contact site"/>
    <property type="evidence" value="ECO:0007669"/>
    <property type="project" value="TreeGrafter"/>
</dbReference>
<dbReference type="SMART" id="SM00234">
    <property type="entry name" value="START"/>
    <property type="match status" value="1"/>
</dbReference>
<evidence type="ECO:0000259" key="1">
    <source>
        <dbReference type="PROSITE" id="PS50848"/>
    </source>
</evidence>
<dbReference type="PROSITE" id="PS50848">
    <property type="entry name" value="START"/>
    <property type="match status" value="1"/>
</dbReference>
<dbReference type="SUPFAM" id="SSF55961">
    <property type="entry name" value="Bet v1-like"/>
    <property type="match status" value="1"/>
</dbReference>
<dbReference type="InterPro" id="IPR051869">
    <property type="entry name" value="STARD3"/>
</dbReference>
<dbReference type="CDD" id="cd00177">
    <property type="entry name" value="START"/>
    <property type="match status" value="1"/>
</dbReference>
<dbReference type="GO" id="GO:0031902">
    <property type="term" value="C:late endosome membrane"/>
    <property type="evidence" value="ECO:0007669"/>
    <property type="project" value="TreeGrafter"/>
</dbReference>
<proteinExistence type="predicted"/>
<dbReference type="PANTHER" id="PTHR46121:SF3">
    <property type="entry name" value="STEROIDOGENIC ACUTE REGULATORY-LIKE PROTEIN 1"/>
    <property type="match status" value="1"/>
</dbReference>
<keyword evidence="3" id="KW-1185">Reference proteome</keyword>
<gene>
    <name evidence="2" type="ORF">PENTCL1PPCAC_16581</name>
</gene>
<evidence type="ECO:0000313" key="3">
    <source>
        <dbReference type="Proteomes" id="UP001432027"/>
    </source>
</evidence>
<evidence type="ECO:0000313" key="2">
    <source>
        <dbReference type="EMBL" id="GMS94406.1"/>
    </source>
</evidence>
<dbReference type="Proteomes" id="UP001432027">
    <property type="component" value="Unassembled WGS sequence"/>
</dbReference>
<dbReference type="GO" id="GO:0005765">
    <property type="term" value="C:lysosomal membrane"/>
    <property type="evidence" value="ECO:0007669"/>
    <property type="project" value="TreeGrafter"/>
</dbReference>
<dbReference type="InterPro" id="IPR002913">
    <property type="entry name" value="START_lipid-bd_dom"/>
</dbReference>
<protein>
    <recommendedName>
        <fullName evidence="1">START domain-containing protein</fullName>
    </recommendedName>
</protein>